<evidence type="ECO:0000256" key="12">
    <source>
        <dbReference type="ARBA" id="ARBA00030253"/>
    </source>
</evidence>
<evidence type="ECO:0000256" key="9">
    <source>
        <dbReference type="ARBA" id="ARBA00023128"/>
    </source>
</evidence>
<dbReference type="PANTHER" id="PTHR43448:SF2">
    <property type="entry name" value="PROTOHEME IX FARNESYLTRANSFERASE, MITOCHONDRIAL"/>
    <property type="match status" value="1"/>
</dbReference>
<keyword evidence="7" id="KW-0809">Transit peptide</keyword>
<evidence type="ECO:0000256" key="6">
    <source>
        <dbReference type="ARBA" id="ARBA00022692"/>
    </source>
</evidence>
<dbReference type="GO" id="GO:0006784">
    <property type="term" value="P:heme A biosynthetic process"/>
    <property type="evidence" value="ECO:0007669"/>
    <property type="project" value="TreeGrafter"/>
</dbReference>
<evidence type="ECO:0000256" key="2">
    <source>
        <dbReference type="ARBA" id="ARBA00005985"/>
    </source>
</evidence>
<evidence type="ECO:0000313" key="15">
    <source>
        <dbReference type="Proteomes" id="UP000492821"/>
    </source>
</evidence>
<evidence type="ECO:0000256" key="3">
    <source>
        <dbReference type="ARBA" id="ARBA00012292"/>
    </source>
</evidence>
<feature type="transmembrane region" description="Helical" evidence="14">
    <location>
        <begin position="91"/>
        <end position="112"/>
    </location>
</feature>
<dbReference type="AlphaFoldDB" id="A0A7E4V406"/>
<evidence type="ECO:0000313" key="16">
    <source>
        <dbReference type="WBParaSite" id="Pan_g15950.t1"/>
    </source>
</evidence>
<evidence type="ECO:0000256" key="5">
    <source>
        <dbReference type="ARBA" id="ARBA00022679"/>
    </source>
</evidence>
<dbReference type="InterPro" id="IPR000537">
    <property type="entry name" value="UbiA_prenyltransferase"/>
</dbReference>
<dbReference type="PIRSF" id="PIRSF001773">
    <property type="entry name" value="COX10"/>
    <property type="match status" value="1"/>
</dbReference>
<dbReference type="CDD" id="cd13957">
    <property type="entry name" value="PT_UbiA_Cox10"/>
    <property type="match status" value="1"/>
</dbReference>
<dbReference type="GO" id="GO:0008495">
    <property type="term" value="F:protoheme IX farnesyltransferase activity"/>
    <property type="evidence" value="ECO:0007669"/>
    <property type="project" value="UniProtKB-EC"/>
</dbReference>
<reference evidence="16" key="2">
    <citation type="submission" date="2020-10" db="UniProtKB">
        <authorList>
            <consortium name="WormBaseParasite"/>
        </authorList>
    </citation>
    <scope>IDENTIFICATION</scope>
</reference>
<dbReference type="FunFam" id="1.10.357.140:FF:000004">
    <property type="entry name" value="Protoheme IX farnesyltransferase, mitochondrial"/>
    <property type="match status" value="1"/>
</dbReference>
<keyword evidence="11 14" id="KW-0472">Membrane</keyword>
<keyword evidence="6 14" id="KW-0812">Transmembrane</keyword>
<evidence type="ECO:0000256" key="11">
    <source>
        <dbReference type="ARBA" id="ARBA00023136"/>
    </source>
</evidence>
<keyword evidence="9" id="KW-0496">Mitochondrion</keyword>
<evidence type="ECO:0000256" key="8">
    <source>
        <dbReference type="ARBA" id="ARBA00022989"/>
    </source>
</evidence>
<keyword evidence="5" id="KW-0808">Transferase</keyword>
<feature type="transmembrane region" description="Helical" evidence="14">
    <location>
        <begin position="118"/>
        <end position="137"/>
    </location>
</feature>
<feature type="transmembrane region" description="Helical" evidence="14">
    <location>
        <begin position="48"/>
        <end position="70"/>
    </location>
</feature>
<keyword evidence="8 14" id="KW-1133">Transmembrane helix</keyword>
<protein>
    <recommendedName>
        <fullName evidence="4">Protoheme IX farnesyltransferase, mitochondrial</fullName>
        <ecNumber evidence="3">2.5.1.141</ecNumber>
    </recommendedName>
    <alternativeName>
        <fullName evidence="12">Heme O synthase</fullName>
    </alternativeName>
</protein>
<sequence length="338" mass="36893">MADDWNKMDPKNLLEAYLQLSKHRLTLLITSTAVGGFMMAPAAFDASTFAACAIGTTLLSASANACNHLLEAPYDAQMKRTQSRVLVIHRFSPLHALTFAGATAASGLSILWIGCNPITGILGILNLGIYAGVYTPLKRYHIGCTWAGAVVGAIPPLMGYTAVTGVIDPAVLVLGTILYSWQFPHFNGLSWNLRGDYSRAGYRVMCVTDEDLCRRTTIRHALALIGLCSIAAPISHLTTWGFAVDSLPLNAVMLYLSYKFYRNPDAKTSRTLFRFSLLYLPLIMVLMVISNQGRNPNEFKNLHTLAPDNSVTNKLLPGSLSSVPSPVDIKVRPRITFD</sequence>
<evidence type="ECO:0000256" key="10">
    <source>
        <dbReference type="ARBA" id="ARBA00023133"/>
    </source>
</evidence>
<name>A0A7E4V406_PANRE</name>
<dbReference type="Gene3D" id="1.10.357.140">
    <property type="entry name" value="UbiA prenyltransferase"/>
    <property type="match status" value="1"/>
</dbReference>
<dbReference type="GO" id="GO:0031966">
    <property type="term" value="C:mitochondrial membrane"/>
    <property type="evidence" value="ECO:0007669"/>
    <property type="project" value="UniProtKB-SubCell"/>
</dbReference>
<dbReference type="InterPro" id="IPR016315">
    <property type="entry name" value="Protohaem_IX_farnesylTrfase_mt"/>
</dbReference>
<dbReference type="EC" id="2.5.1.141" evidence="3"/>
<feature type="transmembrane region" description="Helical" evidence="14">
    <location>
        <begin position="25"/>
        <end position="42"/>
    </location>
</feature>
<keyword evidence="10" id="KW-0350">Heme biosynthesis</keyword>
<comment type="catalytic activity">
    <reaction evidence="13">
        <text>heme b + (2E,6E)-farnesyl diphosphate + H2O = Fe(II)-heme o + diphosphate</text>
        <dbReference type="Rhea" id="RHEA:28070"/>
        <dbReference type="ChEBI" id="CHEBI:15377"/>
        <dbReference type="ChEBI" id="CHEBI:33019"/>
        <dbReference type="ChEBI" id="CHEBI:60344"/>
        <dbReference type="ChEBI" id="CHEBI:60530"/>
        <dbReference type="ChEBI" id="CHEBI:175763"/>
        <dbReference type="EC" id="2.5.1.141"/>
    </reaction>
</comment>
<evidence type="ECO:0000256" key="14">
    <source>
        <dbReference type="SAM" id="Phobius"/>
    </source>
</evidence>
<dbReference type="Proteomes" id="UP000492821">
    <property type="component" value="Unassembled WGS sequence"/>
</dbReference>
<proteinExistence type="inferred from homology"/>
<dbReference type="WBParaSite" id="Pan_g15950.t1">
    <property type="protein sequence ID" value="Pan_g15950.t1"/>
    <property type="gene ID" value="Pan_g15950"/>
</dbReference>
<comment type="subcellular location">
    <subcellularLocation>
        <location evidence="1">Mitochondrion membrane</location>
        <topology evidence="1">Multi-pass membrane protein</topology>
    </subcellularLocation>
</comment>
<dbReference type="HAMAP" id="MF_00154">
    <property type="entry name" value="CyoE_CtaB"/>
    <property type="match status" value="1"/>
</dbReference>
<organism evidence="15 16">
    <name type="scientific">Panagrellus redivivus</name>
    <name type="common">Microworm</name>
    <dbReference type="NCBI Taxonomy" id="6233"/>
    <lineage>
        <taxon>Eukaryota</taxon>
        <taxon>Metazoa</taxon>
        <taxon>Ecdysozoa</taxon>
        <taxon>Nematoda</taxon>
        <taxon>Chromadorea</taxon>
        <taxon>Rhabditida</taxon>
        <taxon>Tylenchina</taxon>
        <taxon>Panagrolaimomorpha</taxon>
        <taxon>Panagrolaimoidea</taxon>
        <taxon>Panagrolaimidae</taxon>
        <taxon>Panagrellus</taxon>
    </lineage>
</organism>
<evidence type="ECO:0000256" key="13">
    <source>
        <dbReference type="ARBA" id="ARBA00047690"/>
    </source>
</evidence>
<feature type="transmembrane region" description="Helical" evidence="14">
    <location>
        <begin position="221"/>
        <end position="243"/>
    </location>
</feature>
<evidence type="ECO:0000256" key="7">
    <source>
        <dbReference type="ARBA" id="ARBA00022946"/>
    </source>
</evidence>
<dbReference type="PANTHER" id="PTHR43448">
    <property type="entry name" value="PROTOHEME IX FARNESYLTRANSFERASE, MITOCHONDRIAL"/>
    <property type="match status" value="1"/>
</dbReference>
<evidence type="ECO:0000256" key="1">
    <source>
        <dbReference type="ARBA" id="ARBA00004225"/>
    </source>
</evidence>
<dbReference type="InterPro" id="IPR006369">
    <property type="entry name" value="Protohaem_IX_farnesylTrfase"/>
</dbReference>
<keyword evidence="15" id="KW-1185">Reference proteome</keyword>
<evidence type="ECO:0000256" key="4">
    <source>
        <dbReference type="ARBA" id="ARBA00016335"/>
    </source>
</evidence>
<dbReference type="NCBIfam" id="TIGR01473">
    <property type="entry name" value="cyoE_ctaB"/>
    <property type="match status" value="1"/>
</dbReference>
<reference evidence="15" key="1">
    <citation type="journal article" date="2013" name="Genetics">
        <title>The draft genome and transcriptome of Panagrellus redivivus are shaped by the harsh demands of a free-living lifestyle.</title>
        <authorList>
            <person name="Srinivasan J."/>
            <person name="Dillman A.R."/>
            <person name="Macchietto M.G."/>
            <person name="Heikkinen L."/>
            <person name="Lakso M."/>
            <person name="Fracchia K.M."/>
            <person name="Antoshechkin I."/>
            <person name="Mortazavi A."/>
            <person name="Wong G."/>
            <person name="Sternberg P.W."/>
        </authorList>
    </citation>
    <scope>NUCLEOTIDE SEQUENCE [LARGE SCALE GENOMIC DNA]</scope>
    <source>
        <strain evidence="15">MT8872</strain>
    </source>
</reference>
<dbReference type="Pfam" id="PF01040">
    <property type="entry name" value="UbiA"/>
    <property type="match status" value="1"/>
</dbReference>
<comment type="similarity">
    <text evidence="2">Belongs to the UbiA prenyltransferase family.</text>
</comment>
<dbReference type="InterPro" id="IPR044878">
    <property type="entry name" value="UbiA_sf"/>
</dbReference>
<accession>A0A7E4V406</accession>
<feature type="transmembrane region" description="Helical" evidence="14">
    <location>
        <begin position="272"/>
        <end position="290"/>
    </location>
</feature>